<evidence type="ECO:0000256" key="1">
    <source>
        <dbReference type="SAM" id="Coils"/>
    </source>
</evidence>
<dbReference type="EMBL" id="CAUJNA010002369">
    <property type="protein sequence ID" value="CAJ1392625.1"/>
    <property type="molecule type" value="Genomic_DNA"/>
</dbReference>
<name>A0AA36IS32_9DINO</name>
<evidence type="ECO:0000313" key="4">
    <source>
        <dbReference type="Proteomes" id="UP001178507"/>
    </source>
</evidence>
<feature type="region of interest" description="Disordered" evidence="2">
    <location>
        <begin position="1"/>
        <end position="47"/>
    </location>
</feature>
<sequence length="433" mass="48803">MARPARKPDAGHLAFGQKVSGKSPMSPSERQALQNARRAMQKEKSQILNAQEAAREVVEASRQKVADLQLQVELLRKRRHGLEEEVLKCETFKQEAAAKEVSEQDAWCCEQKPELEASIQRLTSHRDAWQELCQTLRRAVVQHEHQLKDLQEESERSVVERRKLQQECLSLQQECEGAQAELSESKQMLEAGSCTVEQMSSQRLALEWSIEESSKRQAHVQLALRHCASSTAASTSDHQSRLQALSGACEEHLVQHQRQAHGHRSEVAHLQQELRDMEAQCADLELSLGTAVSDVEQLETKVTECRRGKVLEQQKEAFARQRLEVARARKAALVRRRDELQRLCQSIEVESLQLQEEHAKLLLGRARKKAVETLQRSKSQEPSPVSQPAPSLEMALCRGFFAPAGQSTGVLTPSPSREALSPMRVRVVRSKPS</sequence>
<gene>
    <name evidence="3" type="ORF">EVOR1521_LOCUS17675</name>
</gene>
<feature type="region of interest" description="Disordered" evidence="2">
    <location>
        <begin position="407"/>
        <end position="433"/>
    </location>
</feature>
<feature type="coiled-coil region" evidence="1">
    <location>
        <begin position="311"/>
        <end position="357"/>
    </location>
</feature>
<organism evidence="3 4">
    <name type="scientific">Effrenium voratum</name>
    <dbReference type="NCBI Taxonomy" id="2562239"/>
    <lineage>
        <taxon>Eukaryota</taxon>
        <taxon>Sar</taxon>
        <taxon>Alveolata</taxon>
        <taxon>Dinophyceae</taxon>
        <taxon>Suessiales</taxon>
        <taxon>Symbiodiniaceae</taxon>
        <taxon>Effrenium</taxon>
    </lineage>
</organism>
<proteinExistence type="predicted"/>
<dbReference type="AlphaFoldDB" id="A0AA36IS32"/>
<keyword evidence="4" id="KW-1185">Reference proteome</keyword>
<comment type="caution">
    <text evidence="3">The sequence shown here is derived from an EMBL/GenBank/DDBJ whole genome shotgun (WGS) entry which is preliminary data.</text>
</comment>
<evidence type="ECO:0000313" key="3">
    <source>
        <dbReference type="EMBL" id="CAJ1392625.1"/>
    </source>
</evidence>
<reference evidence="3" key="1">
    <citation type="submission" date="2023-08" db="EMBL/GenBank/DDBJ databases">
        <authorList>
            <person name="Chen Y."/>
            <person name="Shah S."/>
            <person name="Dougan E. K."/>
            <person name="Thang M."/>
            <person name="Chan C."/>
        </authorList>
    </citation>
    <scope>NUCLEOTIDE SEQUENCE</scope>
</reference>
<evidence type="ECO:0000256" key="2">
    <source>
        <dbReference type="SAM" id="MobiDB-lite"/>
    </source>
</evidence>
<feature type="coiled-coil region" evidence="1">
    <location>
        <begin position="253"/>
        <end position="287"/>
    </location>
</feature>
<dbReference type="Proteomes" id="UP001178507">
    <property type="component" value="Unassembled WGS sequence"/>
</dbReference>
<keyword evidence="1" id="KW-0175">Coiled coil</keyword>
<accession>A0AA36IS32</accession>
<feature type="compositionally biased region" description="Polar residues" evidence="2">
    <location>
        <begin position="23"/>
        <end position="34"/>
    </location>
</feature>
<feature type="compositionally biased region" description="Basic and acidic residues" evidence="2">
    <location>
        <begin position="1"/>
        <end position="10"/>
    </location>
</feature>
<protein>
    <submittedName>
        <fullName evidence="3">Uncharacterized protein</fullName>
    </submittedName>
</protein>
<feature type="coiled-coil region" evidence="1">
    <location>
        <begin position="133"/>
        <end position="188"/>
    </location>
</feature>
<dbReference type="SUPFAM" id="SSF90257">
    <property type="entry name" value="Myosin rod fragments"/>
    <property type="match status" value="1"/>
</dbReference>